<sequence length="208" mass="22185">MFPHSTTVSCRTLIASFVATLLTASFAHAEAQKWDYTGFLYLWGPAMSGETATGQDFDLSFSDVVDKLDFALMGSLEARNGPIAIFGDALYLNLSEGRNAAVGPGIPATADANVKGLALTVGAGRDFSHTNRLNLNGFVGLRHTILDTTANVGIGGGSQRANDTLRNWDVIVGLRGTTEITDRWAITYYGDIGAGQSDLTWQANLSFD</sequence>
<name>A0A1I4HJ53_9RHOB</name>
<feature type="signal peptide" evidence="1">
    <location>
        <begin position="1"/>
        <end position="29"/>
    </location>
</feature>
<dbReference type="AlphaFoldDB" id="A0A1I4HJ53"/>
<proteinExistence type="predicted"/>
<organism evidence="2 3">
    <name type="scientific">Shimia haliotis</name>
    <dbReference type="NCBI Taxonomy" id="1280847"/>
    <lineage>
        <taxon>Bacteria</taxon>
        <taxon>Pseudomonadati</taxon>
        <taxon>Pseudomonadota</taxon>
        <taxon>Alphaproteobacteria</taxon>
        <taxon>Rhodobacterales</taxon>
        <taxon>Roseobacteraceae</taxon>
    </lineage>
</organism>
<protein>
    <recommendedName>
        <fullName evidence="4">Outer membrane protein beta-barrel domain-containing protein</fullName>
    </recommendedName>
</protein>
<reference evidence="3" key="1">
    <citation type="submission" date="2016-10" db="EMBL/GenBank/DDBJ databases">
        <authorList>
            <person name="Varghese N."/>
            <person name="Submissions S."/>
        </authorList>
    </citation>
    <scope>NUCLEOTIDE SEQUENCE [LARGE SCALE GENOMIC DNA]</scope>
    <source>
        <strain evidence="3">DSM 28453</strain>
    </source>
</reference>
<gene>
    <name evidence="2" type="ORF">SAMN04488036_1142</name>
</gene>
<evidence type="ECO:0000313" key="2">
    <source>
        <dbReference type="EMBL" id="SFL42338.1"/>
    </source>
</evidence>
<dbReference type="Proteomes" id="UP000198851">
    <property type="component" value="Unassembled WGS sequence"/>
</dbReference>
<dbReference type="STRING" id="1280847.SAMN04488036_1142"/>
<feature type="chain" id="PRO_5011555613" description="Outer membrane protein beta-barrel domain-containing protein" evidence="1">
    <location>
        <begin position="30"/>
        <end position="208"/>
    </location>
</feature>
<keyword evidence="1" id="KW-0732">Signal</keyword>
<dbReference type="SUPFAM" id="SSF103515">
    <property type="entry name" value="Autotransporter"/>
    <property type="match status" value="1"/>
</dbReference>
<dbReference type="InterPro" id="IPR036709">
    <property type="entry name" value="Autotransporte_beta_dom_sf"/>
</dbReference>
<evidence type="ECO:0000256" key="1">
    <source>
        <dbReference type="SAM" id="SignalP"/>
    </source>
</evidence>
<keyword evidence="3" id="KW-1185">Reference proteome</keyword>
<evidence type="ECO:0008006" key="4">
    <source>
        <dbReference type="Google" id="ProtNLM"/>
    </source>
</evidence>
<accession>A0A1I4HJ53</accession>
<dbReference type="EMBL" id="FOSZ01000014">
    <property type="protein sequence ID" value="SFL42338.1"/>
    <property type="molecule type" value="Genomic_DNA"/>
</dbReference>
<evidence type="ECO:0000313" key="3">
    <source>
        <dbReference type="Proteomes" id="UP000198851"/>
    </source>
</evidence>